<name>A0A498JXB2_MALDO</name>
<dbReference type="EMBL" id="RDQH01000331">
    <property type="protein sequence ID" value="RXH99756.1"/>
    <property type="molecule type" value="Genomic_DNA"/>
</dbReference>
<reference evidence="1 2" key="1">
    <citation type="submission" date="2018-10" db="EMBL/GenBank/DDBJ databases">
        <title>A high-quality apple genome assembly.</title>
        <authorList>
            <person name="Hu J."/>
        </authorList>
    </citation>
    <scope>NUCLEOTIDE SEQUENCE [LARGE SCALE GENOMIC DNA]</scope>
    <source>
        <strain evidence="2">cv. HFTH1</strain>
        <tissue evidence="1">Young leaf</tissue>
    </source>
</reference>
<accession>A0A498JXB2</accession>
<dbReference type="AlphaFoldDB" id="A0A498JXB2"/>
<proteinExistence type="predicted"/>
<dbReference type="Proteomes" id="UP000290289">
    <property type="component" value="Chromosome 5"/>
</dbReference>
<evidence type="ECO:0000313" key="1">
    <source>
        <dbReference type="EMBL" id="RXH99756.1"/>
    </source>
</evidence>
<evidence type="ECO:0000313" key="2">
    <source>
        <dbReference type="Proteomes" id="UP000290289"/>
    </source>
</evidence>
<comment type="caution">
    <text evidence="1">The sequence shown here is derived from an EMBL/GenBank/DDBJ whole genome shotgun (WGS) entry which is preliminary data.</text>
</comment>
<protein>
    <submittedName>
        <fullName evidence="1">Uncharacterized protein</fullName>
    </submittedName>
</protein>
<keyword evidence="2" id="KW-1185">Reference proteome</keyword>
<organism evidence="1 2">
    <name type="scientific">Malus domestica</name>
    <name type="common">Apple</name>
    <name type="synonym">Pyrus malus</name>
    <dbReference type="NCBI Taxonomy" id="3750"/>
    <lineage>
        <taxon>Eukaryota</taxon>
        <taxon>Viridiplantae</taxon>
        <taxon>Streptophyta</taxon>
        <taxon>Embryophyta</taxon>
        <taxon>Tracheophyta</taxon>
        <taxon>Spermatophyta</taxon>
        <taxon>Magnoliopsida</taxon>
        <taxon>eudicotyledons</taxon>
        <taxon>Gunneridae</taxon>
        <taxon>Pentapetalae</taxon>
        <taxon>rosids</taxon>
        <taxon>fabids</taxon>
        <taxon>Rosales</taxon>
        <taxon>Rosaceae</taxon>
        <taxon>Amygdaloideae</taxon>
        <taxon>Maleae</taxon>
        <taxon>Malus</taxon>
    </lineage>
</organism>
<gene>
    <name evidence="1" type="ORF">DVH24_021558</name>
</gene>
<sequence>MLILMLPCMCCLPRRKKLLEFDFSDVHGWESWCKINTVGSRGARSTRLGVMVTNLGLSGFVEQVGTAVSAELGPAWAKLCAVGGIGPLGSRF</sequence>